<evidence type="ECO:0000313" key="3">
    <source>
        <dbReference type="Proteomes" id="UP000054988"/>
    </source>
</evidence>
<feature type="compositionally biased region" description="Polar residues" evidence="1">
    <location>
        <begin position="1"/>
        <end position="11"/>
    </location>
</feature>
<dbReference type="Proteomes" id="UP000054988">
    <property type="component" value="Unassembled WGS sequence"/>
</dbReference>
<dbReference type="AlphaFoldDB" id="A0A0W0FPK2"/>
<protein>
    <submittedName>
        <fullName evidence="2">Uncharacterized protein</fullName>
    </submittedName>
</protein>
<name>A0A0W0FPK2_MONRR</name>
<evidence type="ECO:0000256" key="1">
    <source>
        <dbReference type="SAM" id="MobiDB-lite"/>
    </source>
</evidence>
<sequence>MTDDGPQSSEDGSGLHSPIYDAPYPSPHVREFRYQGRVDIQNSTQSMYGANMAVESATLLAESAESSNTSILPLFLAFVVFAALGKFLHPYISLSALEKAINDTRHEMVTEIVYRRLPSEDKLRVALESLDTATANLRNELYSSDDMSWIRYARFFLWTRWKVPLMLNWKLAKIRRRMLGLGLSCGLRTGSSSWLEQLSHG</sequence>
<organism evidence="2 3">
    <name type="scientific">Moniliophthora roreri</name>
    <name type="common">Frosty pod rot fungus</name>
    <name type="synonym">Monilia roreri</name>
    <dbReference type="NCBI Taxonomy" id="221103"/>
    <lineage>
        <taxon>Eukaryota</taxon>
        <taxon>Fungi</taxon>
        <taxon>Dikarya</taxon>
        <taxon>Basidiomycota</taxon>
        <taxon>Agaricomycotina</taxon>
        <taxon>Agaricomycetes</taxon>
        <taxon>Agaricomycetidae</taxon>
        <taxon>Agaricales</taxon>
        <taxon>Marasmiineae</taxon>
        <taxon>Marasmiaceae</taxon>
        <taxon>Moniliophthora</taxon>
    </lineage>
</organism>
<accession>A0A0W0FPK2</accession>
<proteinExistence type="predicted"/>
<comment type="caution">
    <text evidence="2">The sequence shown here is derived from an EMBL/GenBank/DDBJ whole genome shotgun (WGS) entry which is preliminary data.</text>
</comment>
<reference evidence="2 3" key="1">
    <citation type="submission" date="2015-12" db="EMBL/GenBank/DDBJ databases">
        <title>Draft genome sequence of Moniliophthora roreri, the causal agent of frosty pod rot of cacao.</title>
        <authorList>
            <person name="Aime M.C."/>
            <person name="Diaz-Valderrama J.R."/>
            <person name="Kijpornyongpan T."/>
            <person name="Phillips-Mora W."/>
        </authorList>
    </citation>
    <scope>NUCLEOTIDE SEQUENCE [LARGE SCALE GENOMIC DNA]</scope>
    <source>
        <strain evidence="2 3">MCA 2952</strain>
    </source>
</reference>
<evidence type="ECO:0000313" key="2">
    <source>
        <dbReference type="EMBL" id="KTB38327.1"/>
    </source>
</evidence>
<gene>
    <name evidence="2" type="ORF">WG66_9105</name>
</gene>
<feature type="region of interest" description="Disordered" evidence="1">
    <location>
        <begin position="1"/>
        <end position="20"/>
    </location>
</feature>
<dbReference type="EMBL" id="LATX01001770">
    <property type="protein sequence ID" value="KTB38327.1"/>
    <property type="molecule type" value="Genomic_DNA"/>
</dbReference>